<dbReference type="Proteomes" id="UP000295578">
    <property type="component" value="Unassembled WGS sequence"/>
</dbReference>
<gene>
    <name evidence="1" type="ORF">E1293_30575</name>
</gene>
<evidence type="ECO:0000313" key="2">
    <source>
        <dbReference type="Proteomes" id="UP000295578"/>
    </source>
</evidence>
<organism evidence="1 2">
    <name type="scientific">Actinomadura darangshiensis</name>
    <dbReference type="NCBI Taxonomy" id="705336"/>
    <lineage>
        <taxon>Bacteria</taxon>
        <taxon>Bacillati</taxon>
        <taxon>Actinomycetota</taxon>
        <taxon>Actinomycetes</taxon>
        <taxon>Streptosporangiales</taxon>
        <taxon>Thermomonosporaceae</taxon>
        <taxon>Actinomadura</taxon>
    </lineage>
</organism>
<comment type="caution">
    <text evidence="1">The sequence shown here is derived from an EMBL/GenBank/DDBJ whole genome shotgun (WGS) entry which is preliminary data.</text>
</comment>
<proteinExistence type="predicted"/>
<protein>
    <submittedName>
        <fullName evidence="1">Uncharacterized protein</fullName>
    </submittedName>
</protein>
<reference evidence="1 2" key="1">
    <citation type="submission" date="2019-03" db="EMBL/GenBank/DDBJ databases">
        <title>Draft genome sequences of novel Actinobacteria.</title>
        <authorList>
            <person name="Sahin N."/>
            <person name="Ay H."/>
            <person name="Saygin H."/>
        </authorList>
    </citation>
    <scope>NUCLEOTIDE SEQUENCE [LARGE SCALE GENOMIC DNA]</scope>
    <source>
        <strain evidence="1 2">DSM 45941</strain>
    </source>
</reference>
<dbReference type="OrthoDB" id="3354031at2"/>
<dbReference type="EMBL" id="SMKY01000180">
    <property type="protein sequence ID" value="TDD73725.1"/>
    <property type="molecule type" value="Genomic_DNA"/>
</dbReference>
<keyword evidence="2" id="KW-1185">Reference proteome</keyword>
<accession>A0A4R5ANR4</accession>
<name>A0A4R5ANR4_9ACTN</name>
<dbReference type="AlphaFoldDB" id="A0A4R5ANR4"/>
<sequence length="219" mass="24356">MSDWELFLREVSWFLHPGESVAVGEAQPWTRGSAEDLPELSALLDSTTLTPISVGDTAYELLAWGPPDDRRGWLSHPPEDADGESVAKTHKSFWKLCGGIVEKFGEPATWWNNQDEVLTADATRVRIADVLTDYAWLWEGDGLKVSINPDEYYTVAVEANGNLTLAHRDNGRLLLFAPDHAFQDVTPLDGSPPYSLLTINNVPDLATWIEVCAAAWRHQ</sequence>
<evidence type="ECO:0000313" key="1">
    <source>
        <dbReference type="EMBL" id="TDD73725.1"/>
    </source>
</evidence>
<dbReference type="RefSeq" id="WP_132200959.1">
    <property type="nucleotide sequence ID" value="NZ_SMKY01000180.1"/>
</dbReference>